<evidence type="ECO:0000256" key="14">
    <source>
        <dbReference type="ARBA" id="ARBA00023075"/>
    </source>
</evidence>
<dbReference type="EMBL" id="SEYY01011315">
    <property type="protein sequence ID" value="KAB7501205.1"/>
    <property type="molecule type" value="Genomic_DNA"/>
</dbReference>
<dbReference type="AlphaFoldDB" id="A0A5N5T811"/>
<dbReference type="PANTHER" id="PTHR46552:SF1">
    <property type="entry name" value="NADH-UBIQUINONE OXIDOREDUCTASE CHAIN 2"/>
    <property type="match status" value="1"/>
</dbReference>
<keyword evidence="10" id="KW-1278">Translocase</keyword>
<dbReference type="PANTHER" id="PTHR46552">
    <property type="entry name" value="NADH-UBIQUINONE OXIDOREDUCTASE CHAIN 2"/>
    <property type="match status" value="1"/>
</dbReference>
<evidence type="ECO:0000256" key="4">
    <source>
        <dbReference type="ARBA" id="ARBA00012944"/>
    </source>
</evidence>
<keyword evidence="12 19" id="KW-1133">Transmembrane helix</keyword>
<keyword evidence="16 19" id="KW-0472">Membrane</keyword>
<sequence>MSRTVQKIAPLVLLFFRGVNKGGEILIYLRIIISGLIGGVGGINEVSLRKLLVFSSLNHIGWIIIPLVSENEFWLLKLYYLNQIFSCNYSILLFTNRVKGINIKSSKN</sequence>
<keyword evidence="15" id="KW-0496">Mitochondrion</keyword>
<dbReference type="Proteomes" id="UP000326759">
    <property type="component" value="Unassembled WGS sequence"/>
</dbReference>
<evidence type="ECO:0000256" key="13">
    <source>
        <dbReference type="ARBA" id="ARBA00023027"/>
    </source>
</evidence>
<evidence type="ECO:0000256" key="12">
    <source>
        <dbReference type="ARBA" id="ARBA00022989"/>
    </source>
</evidence>
<dbReference type="InterPro" id="IPR001750">
    <property type="entry name" value="ND/Mrp_TM"/>
</dbReference>
<evidence type="ECO:0000256" key="19">
    <source>
        <dbReference type="SAM" id="Phobius"/>
    </source>
</evidence>
<dbReference type="Pfam" id="PF00361">
    <property type="entry name" value="Proton_antipo_M"/>
    <property type="match status" value="1"/>
</dbReference>
<comment type="function">
    <text evidence="1">Core subunit of the mitochondrial membrane respiratory chain NADH dehydrogenase (Complex I) that is believed to belong to the minimal assembly required for catalysis. Complex I functions in the transfer of electrons from NADH to the respiratory chain. The immediate electron acceptor for the enzyme is believed to be ubiquinone.</text>
</comment>
<evidence type="ECO:0000256" key="16">
    <source>
        <dbReference type="ARBA" id="ARBA00023136"/>
    </source>
</evidence>
<keyword evidence="9" id="KW-0999">Mitochondrion inner membrane</keyword>
<dbReference type="OrthoDB" id="4092844at2759"/>
<dbReference type="GO" id="GO:0006120">
    <property type="term" value="P:mitochondrial electron transport, NADH to ubiquinone"/>
    <property type="evidence" value="ECO:0007669"/>
    <property type="project" value="TreeGrafter"/>
</dbReference>
<feature type="transmembrane region" description="Helical" evidence="19">
    <location>
        <begin position="25"/>
        <end position="44"/>
    </location>
</feature>
<evidence type="ECO:0000256" key="18">
    <source>
        <dbReference type="ARBA" id="ARBA00049551"/>
    </source>
</evidence>
<evidence type="ECO:0000256" key="3">
    <source>
        <dbReference type="ARBA" id="ARBA00007012"/>
    </source>
</evidence>
<dbReference type="GO" id="GO:0008137">
    <property type="term" value="F:NADH dehydrogenase (ubiquinone) activity"/>
    <property type="evidence" value="ECO:0007669"/>
    <property type="project" value="UniProtKB-EC"/>
</dbReference>
<keyword evidence="7" id="KW-0679">Respiratory chain</keyword>
<evidence type="ECO:0000256" key="8">
    <source>
        <dbReference type="ARBA" id="ARBA00022692"/>
    </source>
</evidence>
<proteinExistence type="inferred from homology"/>
<protein>
    <recommendedName>
        <fullName evidence="5">NADH-ubiquinone oxidoreductase chain 2</fullName>
        <ecNumber evidence="4">7.1.1.2</ecNumber>
    </recommendedName>
    <alternativeName>
        <fullName evidence="17">NADH dehydrogenase subunit 2</fullName>
    </alternativeName>
</protein>
<name>A0A5N5T811_9CRUS</name>
<feature type="domain" description="NADH:quinone oxidoreductase/Mrp antiporter transmembrane" evidence="20">
    <location>
        <begin position="3"/>
        <end position="94"/>
    </location>
</feature>
<reference evidence="21 22" key="1">
    <citation type="journal article" date="2019" name="PLoS Biol.">
        <title>Sex chromosomes control vertical transmission of feminizing Wolbachia symbionts in an isopod.</title>
        <authorList>
            <person name="Becking T."/>
            <person name="Chebbi M.A."/>
            <person name="Giraud I."/>
            <person name="Moumen B."/>
            <person name="Laverre T."/>
            <person name="Caubet Y."/>
            <person name="Peccoud J."/>
            <person name="Gilbert C."/>
            <person name="Cordaux R."/>
        </authorList>
    </citation>
    <scope>NUCLEOTIDE SEQUENCE [LARGE SCALE GENOMIC DNA]</scope>
    <source>
        <strain evidence="21">ANa2</strain>
        <tissue evidence="21">Whole body excluding digestive tract and cuticle</tissue>
    </source>
</reference>
<evidence type="ECO:0000256" key="2">
    <source>
        <dbReference type="ARBA" id="ARBA00004448"/>
    </source>
</evidence>
<dbReference type="InterPro" id="IPR050175">
    <property type="entry name" value="Complex_I_Subunit_2"/>
</dbReference>
<dbReference type="GO" id="GO:0005743">
    <property type="term" value="C:mitochondrial inner membrane"/>
    <property type="evidence" value="ECO:0007669"/>
    <property type="project" value="UniProtKB-SubCell"/>
</dbReference>
<gene>
    <name evidence="21" type="primary">mt:ND2</name>
    <name evidence="21" type="ORF">Anas_14113</name>
</gene>
<comment type="subcellular location">
    <subcellularLocation>
        <location evidence="2">Mitochondrion inner membrane</location>
        <topology evidence="2">Multi-pass membrane protein</topology>
    </subcellularLocation>
</comment>
<keyword evidence="8 19" id="KW-0812">Transmembrane</keyword>
<evidence type="ECO:0000256" key="5">
    <source>
        <dbReference type="ARBA" id="ARBA00021008"/>
    </source>
</evidence>
<evidence type="ECO:0000256" key="15">
    <source>
        <dbReference type="ARBA" id="ARBA00023128"/>
    </source>
</evidence>
<evidence type="ECO:0000256" key="1">
    <source>
        <dbReference type="ARBA" id="ARBA00003257"/>
    </source>
</evidence>
<comment type="similarity">
    <text evidence="3">Belongs to the complex I subunit 2 family.</text>
</comment>
<evidence type="ECO:0000313" key="21">
    <source>
        <dbReference type="EMBL" id="KAB7501205.1"/>
    </source>
</evidence>
<comment type="catalytic activity">
    <reaction evidence="18">
        <text>a ubiquinone + NADH + 5 H(+)(in) = a ubiquinol + NAD(+) + 4 H(+)(out)</text>
        <dbReference type="Rhea" id="RHEA:29091"/>
        <dbReference type="Rhea" id="RHEA-COMP:9565"/>
        <dbReference type="Rhea" id="RHEA-COMP:9566"/>
        <dbReference type="ChEBI" id="CHEBI:15378"/>
        <dbReference type="ChEBI" id="CHEBI:16389"/>
        <dbReference type="ChEBI" id="CHEBI:17976"/>
        <dbReference type="ChEBI" id="CHEBI:57540"/>
        <dbReference type="ChEBI" id="CHEBI:57945"/>
        <dbReference type="EC" id="7.1.1.2"/>
    </reaction>
</comment>
<evidence type="ECO:0000256" key="7">
    <source>
        <dbReference type="ARBA" id="ARBA00022660"/>
    </source>
</evidence>
<evidence type="ECO:0000313" key="22">
    <source>
        <dbReference type="Proteomes" id="UP000326759"/>
    </source>
</evidence>
<evidence type="ECO:0000256" key="10">
    <source>
        <dbReference type="ARBA" id="ARBA00022967"/>
    </source>
</evidence>
<keyword evidence="13" id="KW-0520">NAD</keyword>
<organism evidence="21 22">
    <name type="scientific">Armadillidium nasatum</name>
    <dbReference type="NCBI Taxonomy" id="96803"/>
    <lineage>
        <taxon>Eukaryota</taxon>
        <taxon>Metazoa</taxon>
        <taxon>Ecdysozoa</taxon>
        <taxon>Arthropoda</taxon>
        <taxon>Crustacea</taxon>
        <taxon>Multicrustacea</taxon>
        <taxon>Malacostraca</taxon>
        <taxon>Eumalacostraca</taxon>
        <taxon>Peracarida</taxon>
        <taxon>Isopoda</taxon>
        <taxon>Oniscidea</taxon>
        <taxon>Crinocheta</taxon>
        <taxon>Armadillidiidae</taxon>
        <taxon>Armadillidium</taxon>
    </lineage>
</organism>
<keyword evidence="6" id="KW-0813">Transport</keyword>
<evidence type="ECO:0000256" key="17">
    <source>
        <dbReference type="ARBA" id="ARBA00031028"/>
    </source>
</evidence>
<comment type="caution">
    <text evidence="21">The sequence shown here is derived from an EMBL/GenBank/DDBJ whole genome shotgun (WGS) entry which is preliminary data.</text>
</comment>
<keyword evidence="11" id="KW-0249">Electron transport</keyword>
<keyword evidence="14 21" id="KW-0830">Ubiquinone</keyword>
<evidence type="ECO:0000256" key="11">
    <source>
        <dbReference type="ARBA" id="ARBA00022982"/>
    </source>
</evidence>
<evidence type="ECO:0000256" key="9">
    <source>
        <dbReference type="ARBA" id="ARBA00022792"/>
    </source>
</evidence>
<dbReference type="EC" id="7.1.1.2" evidence="4"/>
<keyword evidence="22" id="KW-1185">Reference proteome</keyword>
<evidence type="ECO:0000259" key="20">
    <source>
        <dbReference type="Pfam" id="PF00361"/>
    </source>
</evidence>
<accession>A0A5N5T811</accession>
<evidence type="ECO:0000256" key="6">
    <source>
        <dbReference type="ARBA" id="ARBA00022448"/>
    </source>
</evidence>